<organism evidence="12 13">
    <name type="scientific">Flavobacterium supellecticarium</name>
    <dbReference type="NCBI Taxonomy" id="2565924"/>
    <lineage>
        <taxon>Bacteria</taxon>
        <taxon>Pseudomonadati</taxon>
        <taxon>Bacteroidota</taxon>
        <taxon>Flavobacteriia</taxon>
        <taxon>Flavobacteriales</taxon>
        <taxon>Flavobacteriaceae</taxon>
        <taxon>Flavobacterium</taxon>
    </lineage>
</organism>
<name>A0A4S4A4W6_9FLAO</name>
<evidence type="ECO:0000256" key="7">
    <source>
        <dbReference type="ARBA" id="ARBA00023136"/>
    </source>
</evidence>
<proteinExistence type="inferred from homology"/>
<comment type="caution">
    <text evidence="12">The sequence shown here is derived from an EMBL/GenBank/DDBJ whole genome shotgun (WGS) entry which is preliminary data.</text>
</comment>
<comment type="subcellular location">
    <subcellularLocation>
        <location evidence="1 10">Cell outer membrane</location>
        <topology evidence="1 10">Multi-pass membrane protein</topology>
    </subcellularLocation>
</comment>
<evidence type="ECO:0000256" key="9">
    <source>
        <dbReference type="ARBA" id="ARBA00023237"/>
    </source>
</evidence>
<keyword evidence="5" id="KW-0732">Signal</keyword>
<evidence type="ECO:0000256" key="4">
    <source>
        <dbReference type="ARBA" id="ARBA00022692"/>
    </source>
</evidence>
<evidence type="ECO:0000256" key="3">
    <source>
        <dbReference type="ARBA" id="ARBA00022452"/>
    </source>
</evidence>
<dbReference type="SUPFAM" id="SSF56935">
    <property type="entry name" value="Porins"/>
    <property type="match status" value="1"/>
</dbReference>
<protein>
    <submittedName>
        <fullName evidence="12">TonB-dependent receptor</fullName>
    </submittedName>
</protein>
<dbReference type="EMBL" id="SSNZ01000001">
    <property type="protein sequence ID" value="THF53368.1"/>
    <property type="molecule type" value="Genomic_DNA"/>
</dbReference>
<dbReference type="Pfam" id="PF00593">
    <property type="entry name" value="TonB_dep_Rec_b-barrel"/>
    <property type="match status" value="1"/>
</dbReference>
<keyword evidence="7 10" id="KW-0472">Membrane</keyword>
<dbReference type="Gene3D" id="2.40.170.20">
    <property type="entry name" value="TonB-dependent receptor, beta-barrel domain"/>
    <property type="match status" value="1"/>
</dbReference>
<dbReference type="AlphaFoldDB" id="A0A4S4A4W6"/>
<dbReference type="PROSITE" id="PS52016">
    <property type="entry name" value="TONB_DEPENDENT_REC_3"/>
    <property type="match status" value="1"/>
</dbReference>
<keyword evidence="13" id="KW-1185">Reference proteome</keyword>
<dbReference type="InterPro" id="IPR036942">
    <property type="entry name" value="Beta-barrel_TonB_sf"/>
</dbReference>
<accession>A0A4S4A4W6</accession>
<dbReference type="PANTHER" id="PTHR30069:SF29">
    <property type="entry name" value="HEMOGLOBIN AND HEMOGLOBIN-HAPTOGLOBIN-BINDING PROTEIN 1-RELATED"/>
    <property type="match status" value="1"/>
</dbReference>
<dbReference type="GO" id="GO:0015344">
    <property type="term" value="F:siderophore uptake transmembrane transporter activity"/>
    <property type="evidence" value="ECO:0007669"/>
    <property type="project" value="TreeGrafter"/>
</dbReference>
<comment type="similarity">
    <text evidence="10">Belongs to the TonB-dependent receptor family.</text>
</comment>
<dbReference type="InterPro" id="IPR000531">
    <property type="entry name" value="Beta-barrel_TonB"/>
</dbReference>
<gene>
    <name evidence="12" type="ORF">E6C50_03965</name>
</gene>
<evidence type="ECO:0000256" key="8">
    <source>
        <dbReference type="ARBA" id="ARBA00023170"/>
    </source>
</evidence>
<evidence type="ECO:0000256" key="5">
    <source>
        <dbReference type="ARBA" id="ARBA00022729"/>
    </source>
</evidence>
<evidence type="ECO:0000256" key="6">
    <source>
        <dbReference type="ARBA" id="ARBA00023077"/>
    </source>
</evidence>
<dbReference type="PANTHER" id="PTHR30069">
    <property type="entry name" value="TONB-DEPENDENT OUTER MEMBRANE RECEPTOR"/>
    <property type="match status" value="1"/>
</dbReference>
<evidence type="ECO:0000256" key="1">
    <source>
        <dbReference type="ARBA" id="ARBA00004571"/>
    </source>
</evidence>
<dbReference type="OrthoDB" id="9758472at2"/>
<evidence type="ECO:0000313" key="12">
    <source>
        <dbReference type="EMBL" id="THF53368.1"/>
    </source>
</evidence>
<dbReference type="GO" id="GO:0044718">
    <property type="term" value="P:siderophore transmembrane transport"/>
    <property type="evidence" value="ECO:0007669"/>
    <property type="project" value="TreeGrafter"/>
</dbReference>
<evidence type="ECO:0000313" key="13">
    <source>
        <dbReference type="Proteomes" id="UP000307507"/>
    </source>
</evidence>
<evidence type="ECO:0000259" key="11">
    <source>
        <dbReference type="Pfam" id="PF00593"/>
    </source>
</evidence>
<dbReference type="Proteomes" id="UP000307507">
    <property type="component" value="Unassembled WGS sequence"/>
</dbReference>
<keyword evidence="4 10" id="KW-0812">Transmembrane</keyword>
<feature type="domain" description="TonB-dependent receptor-like beta-barrel" evidence="11">
    <location>
        <begin position="10"/>
        <end position="126"/>
    </location>
</feature>
<keyword evidence="3 10" id="KW-1134">Transmembrane beta strand</keyword>
<keyword evidence="9 10" id="KW-0998">Cell outer membrane</keyword>
<keyword evidence="8 12" id="KW-0675">Receptor</keyword>
<keyword evidence="6" id="KW-0798">TonB box</keyword>
<sequence>MLSVNNVTPGKSQMQNIGAAEFMGMEITFKYDFREKLSVGGNYSYIERHNNTNPAVLFTDIPNTKVFLYTQYKPIKPIRLLASTEFNTSRNSSSYGTKAADFTLVNSTVSARLWRYTDIEAGINNVFDKNYRLVEGYPEEGRNFFVTLRIFNN</sequence>
<keyword evidence="2 10" id="KW-0813">Transport</keyword>
<dbReference type="GO" id="GO:0009279">
    <property type="term" value="C:cell outer membrane"/>
    <property type="evidence" value="ECO:0007669"/>
    <property type="project" value="UniProtKB-SubCell"/>
</dbReference>
<evidence type="ECO:0000256" key="10">
    <source>
        <dbReference type="PROSITE-ProRule" id="PRU01360"/>
    </source>
</evidence>
<evidence type="ECO:0000256" key="2">
    <source>
        <dbReference type="ARBA" id="ARBA00022448"/>
    </source>
</evidence>
<reference evidence="12 13" key="1">
    <citation type="submission" date="2019-04" db="EMBL/GenBank/DDBJ databases">
        <title>Flavobacterium sp. nov. isolated from construction timber.</title>
        <authorList>
            <person name="Lin S.-Y."/>
            <person name="Chang C.-T."/>
            <person name="Young C.-C."/>
        </authorList>
    </citation>
    <scope>NUCLEOTIDE SEQUENCE [LARGE SCALE GENOMIC DNA]</scope>
    <source>
        <strain evidence="12 13">CC-CTC003</strain>
    </source>
</reference>
<dbReference type="InterPro" id="IPR039426">
    <property type="entry name" value="TonB-dep_rcpt-like"/>
</dbReference>